<dbReference type="Proteomes" id="UP000831796">
    <property type="component" value="Chromosome"/>
</dbReference>
<keyword evidence="2" id="KW-1185">Reference proteome</keyword>
<name>A0A8T9Q635_9BACT</name>
<sequence>MTQTSSLYRHGDVLIGAVAVLPTGAVPRPGLVLAHGEHTGHSHRIRETNAASLYAYGHELYLVVSAPTATLIHEEHRPIELPVGVYRVWQQREYTPSAIRTVVD</sequence>
<evidence type="ECO:0000313" key="1">
    <source>
        <dbReference type="EMBL" id="UOQ73007.1"/>
    </source>
</evidence>
<organism evidence="1 2">
    <name type="scientific">Hymenobacter cellulosilyticus</name>
    <dbReference type="NCBI Taxonomy" id="2932248"/>
    <lineage>
        <taxon>Bacteria</taxon>
        <taxon>Pseudomonadati</taxon>
        <taxon>Bacteroidota</taxon>
        <taxon>Cytophagia</taxon>
        <taxon>Cytophagales</taxon>
        <taxon>Hymenobacteraceae</taxon>
        <taxon>Hymenobacter</taxon>
    </lineage>
</organism>
<dbReference type="AlphaFoldDB" id="A0A8T9Q635"/>
<dbReference type="KEGG" id="hcu:MUN79_03235"/>
<dbReference type="EMBL" id="CP095046">
    <property type="protein sequence ID" value="UOQ73007.1"/>
    <property type="molecule type" value="Genomic_DNA"/>
</dbReference>
<reference evidence="1" key="1">
    <citation type="submission" date="2022-04" db="EMBL/GenBank/DDBJ databases">
        <title>Hymenobacter sp. isolated from the air.</title>
        <authorList>
            <person name="Won M."/>
            <person name="Lee C.-M."/>
            <person name="Woen H.-Y."/>
            <person name="Kwon S.-W."/>
        </authorList>
    </citation>
    <scope>NUCLEOTIDE SEQUENCE</scope>
    <source>
        <strain evidence="1">5116S-3</strain>
    </source>
</reference>
<accession>A0A8T9Q635</accession>
<protein>
    <submittedName>
        <fullName evidence="1">Uncharacterized protein</fullName>
    </submittedName>
</protein>
<gene>
    <name evidence="1" type="ORF">MUN79_03235</name>
</gene>
<proteinExistence type="predicted"/>
<dbReference type="RefSeq" id="WP_244676362.1">
    <property type="nucleotide sequence ID" value="NZ_CP095046.1"/>
</dbReference>
<evidence type="ECO:0000313" key="2">
    <source>
        <dbReference type="Proteomes" id="UP000831796"/>
    </source>
</evidence>